<dbReference type="OrthoDB" id="9805928at2"/>
<dbReference type="EMBL" id="LNTY01000034">
    <property type="protein sequence ID" value="KXF81468.1"/>
    <property type="molecule type" value="Genomic_DNA"/>
</dbReference>
<name>A0A135I7R0_9GAMM</name>
<dbReference type="AlphaFoldDB" id="A0A135I7R0"/>
<dbReference type="InterPro" id="IPR041657">
    <property type="entry name" value="HTH_17"/>
</dbReference>
<feature type="domain" description="PBP" evidence="1">
    <location>
        <begin position="92"/>
        <end position="269"/>
    </location>
</feature>
<accession>A0A135I7R0</accession>
<dbReference type="PANTHER" id="PTHR38431:SF1">
    <property type="entry name" value="BLL2305 PROTEIN"/>
    <property type="match status" value="1"/>
</dbReference>
<organism evidence="3 4">
    <name type="scientific">Enterovibrio coralii</name>
    <dbReference type="NCBI Taxonomy" id="294935"/>
    <lineage>
        <taxon>Bacteria</taxon>
        <taxon>Pseudomonadati</taxon>
        <taxon>Pseudomonadota</taxon>
        <taxon>Gammaproteobacteria</taxon>
        <taxon>Vibrionales</taxon>
        <taxon>Vibrionaceae</taxon>
        <taxon>Enterovibrio</taxon>
    </lineage>
</organism>
<evidence type="ECO:0000259" key="1">
    <source>
        <dbReference type="Pfam" id="PF12727"/>
    </source>
</evidence>
<dbReference type="PANTHER" id="PTHR38431">
    <property type="entry name" value="BLL2305 PROTEIN"/>
    <property type="match status" value="1"/>
</dbReference>
<dbReference type="NCBIfam" id="TIGR01764">
    <property type="entry name" value="excise"/>
    <property type="match status" value="1"/>
</dbReference>
<dbReference type="STRING" id="294935.ATN88_01750"/>
<dbReference type="Pfam" id="PF12728">
    <property type="entry name" value="HTH_17"/>
    <property type="match status" value="1"/>
</dbReference>
<dbReference type="SUPFAM" id="SSF53850">
    <property type="entry name" value="Periplasmic binding protein-like II"/>
    <property type="match status" value="1"/>
</dbReference>
<dbReference type="InterPro" id="IPR024370">
    <property type="entry name" value="PBP_domain"/>
</dbReference>
<reference evidence="3 4" key="1">
    <citation type="submission" date="2015-11" db="EMBL/GenBank/DDBJ databases">
        <title>Genomic Taxonomy of the Vibrionaceae.</title>
        <authorList>
            <person name="Gomez-Gil B."/>
            <person name="Enciso-Ibarra J."/>
        </authorList>
    </citation>
    <scope>NUCLEOTIDE SEQUENCE [LARGE SCALE GENOMIC DNA]</scope>
    <source>
        <strain evidence="3 4">CAIM 912</strain>
    </source>
</reference>
<evidence type="ECO:0000259" key="2">
    <source>
        <dbReference type="Pfam" id="PF12728"/>
    </source>
</evidence>
<comment type="caution">
    <text evidence="3">The sequence shown here is derived from an EMBL/GenBank/DDBJ whole genome shotgun (WGS) entry which is preliminary data.</text>
</comment>
<feature type="domain" description="Helix-turn-helix" evidence="2">
    <location>
        <begin position="8"/>
        <end position="55"/>
    </location>
</feature>
<sequence>MSDFPEFMNARQVAEYLDLNEKKVYSLANDGVLPATKVTGKWLFPKSLLDRWLLESSHNGVFNDRLLIAGSDDPLLQHIVGKMASALGSTALVGYTATGTKQGLSMLEKGHVDMCAIHWGTAEEARLRHPALLQQYTGHKNWVLLHAFQRQQGLIVRPDLAEHLNDPHHFISNDWRWVGRQEGAGSARAMEEWLFRNGKTHDMLNVVETCLSERELGSAIARGAADIGFGSKSAAGEFGLSFHAVADEAFELVIPKNIFFRALVQQVIHHLDEPETLKKSEQFGGYDFQHAGKQVWSGSQ</sequence>
<dbReference type="RefSeq" id="WP_067416479.1">
    <property type="nucleotide sequence ID" value="NZ_LNTY01000034.1"/>
</dbReference>
<protein>
    <submittedName>
        <fullName evidence="3">DNA-binding protein</fullName>
    </submittedName>
</protein>
<keyword evidence="3" id="KW-0238">DNA-binding</keyword>
<evidence type="ECO:0000313" key="4">
    <source>
        <dbReference type="Proteomes" id="UP000070529"/>
    </source>
</evidence>
<dbReference type="InterPro" id="IPR010093">
    <property type="entry name" value="SinI_DNA-bd"/>
</dbReference>
<proteinExistence type="predicted"/>
<dbReference type="Proteomes" id="UP000070529">
    <property type="component" value="Unassembled WGS sequence"/>
</dbReference>
<evidence type="ECO:0000313" key="3">
    <source>
        <dbReference type="EMBL" id="KXF81468.1"/>
    </source>
</evidence>
<gene>
    <name evidence="3" type="ORF">ATN88_01750</name>
</gene>
<dbReference type="GO" id="GO:0003677">
    <property type="term" value="F:DNA binding"/>
    <property type="evidence" value="ECO:0007669"/>
    <property type="project" value="UniProtKB-KW"/>
</dbReference>
<dbReference type="Pfam" id="PF12727">
    <property type="entry name" value="PBP_like"/>
    <property type="match status" value="1"/>
</dbReference>
<keyword evidence="4" id="KW-1185">Reference proteome</keyword>